<keyword evidence="2" id="KW-0472">Membrane</keyword>
<dbReference type="Pfam" id="PF00226">
    <property type="entry name" value="DnaJ"/>
    <property type="match status" value="1"/>
</dbReference>
<dbReference type="PANTHER" id="PTHR44360:SF1">
    <property type="entry name" value="DNAJ HOMOLOG SUBFAMILY B MEMBER 9"/>
    <property type="match status" value="1"/>
</dbReference>
<keyword evidence="2" id="KW-0812">Transmembrane</keyword>
<reference evidence="4 5" key="1">
    <citation type="journal article" date="2016" name="Nat. Commun.">
        <title>Ectomycorrhizal ecology is imprinted in the genome of the dominant symbiotic fungus Cenococcum geophilum.</title>
        <authorList>
            <consortium name="DOE Joint Genome Institute"/>
            <person name="Peter M."/>
            <person name="Kohler A."/>
            <person name="Ohm R.A."/>
            <person name="Kuo A."/>
            <person name="Krutzmann J."/>
            <person name="Morin E."/>
            <person name="Arend M."/>
            <person name="Barry K.W."/>
            <person name="Binder M."/>
            <person name="Choi C."/>
            <person name="Clum A."/>
            <person name="Copeland A."/>
            <person name="Grisel N."/>
            <person name="Haridas S."/>
            <person name="Kipfer T."/>
            <person name="LaButti K."/>
            <person name="Lindquist E."/>
            <person name="Lipzen A."/>
            <person name="Maire R."/>
            <person name="Meier B."/>
            <person name="Mihaltcheva S."/>
            <person name="Molinier V."/>
            <person name="Murat C."/>
            <person name="Poggeler S."/>
            <person name="Quandt C.A."/>
            <person name="Sperisen C."/>
            <person name="Tritt A."/>
            <person name="Tisserant E."/>
            <person name="Crous P.W."/>
            <person name="Henrissat B."/>
            <person name="Nehls U."/>
            <person name="Egli S."/>
            <person name="Spatafora J.W."/>
            <person name="Grigoriev I.V."/>
            <person name="Martin F.M."/>
        </authorList>
    </citation>
    <scope>NUCLEOTIDE SEQUENCE [LARGE SCALE GENOMIC DNA]</scope>
    <source>
        <strain evidence="4 5">CBS 459.81</strain>
    </source>
</reference>
<evidence type="ECO:0000313" key="4">
    <source>
        <dbReference type="EMBL" id="OCK84553.1"/>
    </source>
</evidence>
<feature type="domain" description="J" evidence="3">
    <location>
        <begin position="78"/>
        <end position="144"/>
    </location>
</feature>
<sequence length="361" mass="41409">MAYDQVVSFFIWQFLIPWASGWVQTVLYAIFIRAGDPKPAPGTTRYIQHRRRILMSVYAMYMLFTIYEVDLDLRTSGNLYRDLGVPLDVDDRGINTKWRRLNIQYHPDKVEGDQMAANNYYVHLKNAKDVLIDPVKRFAYDRFGNDVFECQSCITILDYERYALGGRLLQGVSIAVALMAANTLGYFKDGAYWRYLALLTLLYFEARTAMRPDHPPILTKLLNPLLTSTRLRPSYLPFEFLILIRKSAYSAAIFLGLLIPLYREQRPQASAQGEDSEEARHKQIDRLTGLAREVQSDSTRLLDLESTPFKADERAKGNLRNALKMWMVNNVIHGEKDVRNAIGTSLLRRRQGAPAGARGTK</sequence>
<evidence type="ECO:0000259" key="3">
    <source>
        <dbReference type="PROSITE" id="PS50076"/>
    </source>
</evidence>
<keyword evidence="5" id="KW-1185">Reference proteome</keyword>
<dbReference type="InterPro" id="IPR036869">
    <property type="entry name" value="J_dom_sf"/>
</dbReference>
<dbReference type="PROSITE" id="PS50076">
    <property type="entry name" value="DNAJ_2"/>
    <property type="match status" value="1"/>
</dbReference>
<dbReference type="CDD" id="cd06257">
    <property type="entry name" value="DnaJ"/>
    <property type="match status" value="1"/>
</dbReference>
<dbReference type="GO" id="GO:0051087">
    <property type="term" value="F:protein-folding chaperone binding"/>
    <property type="evidence" value="ECO:0007669"/>
    <property type="project" value="TreeGrafter"/>
</dbReference>
<dbReference type="SMART" id="SM00271">
    <property type="entry name" value="DnaJ"/>
    <property type="match status" value="1"/>
</dbReference>
<dbReference type="PANTHER" id="PTHR44360">
    <property type="entry name" value="DNAJ HOMOLOG SUBFAMILY B MEMBER 9"/>
    <property type="match status" value="1"/>
</dbReference>
<evidence type="ECO:0000313" key="5">
    <source>
        <dbReference type="Proteomes" id="UP000250266"/>
    </source>
</evidence>
<dbReference type="InterPro" id="IPR001623">
    <property type="entry name" value="DnaJ_domain"/>
</dbReference>
<dbReference type="InterPro" id="IPR051948">
    <property type="entry name" value="Hsp70_co-chaperone_J-domain"/>
</dbReference>
<dbReference type="GO" id="GO:0005783">
    <property type="term" value="C:endoplasmic reticulum"/>
    <property type="evidence" value="ECO:0007669"/>
    <property type="project" value="TreeGrafter"/>
</dbReference>
<dbReference type="PRINTS" id="PR00625">
    <property type="entry name" value="JDOMAIN"/>
</dbReference>
<accession>A0A8E2EJ83</accession>
<protein>
    <recommendedName>
        <fullName evidence="3">J domain-containing protein</fullName>
    </recommendedName>
</protein>
<dbReference type="Gene3D" id="1.10.287.110">
    <property type="entry name" value="DnaJ domain"/>
    <property type="match status" value="1"/>
</dbReference>
<proteinExistence type="predicted"/>
<dbReference type="OrthoDB" id="436519at2759"/>
<dbReference type="EMBL" id="KV744835">
    <property type="protein sequence ID" value="OCK84553.1"/>
    <property type="molecule type" value="Genomic_DNA"/>
</dbReference>
<dbReference type="GO" id="GO:0036503">
    <property type="term" value="P:ERAD pathway"/>
    <property type="evidence" value="ECO:0007669"/>
    <property type="project" value="TreeGrafter"/>
</dbReference>
<keyword evidence="1" id="KW-0143">Chaperone</keyword>
<dbReference type="Proteomes" id="UP000250266">
    <property type="component" value="Unassembled WGS sequence"/>
</dbReference>
<dbReference type="AlphaFoldDB" id="A0A8E2EJ83"/>
<evidence type="ECO:0000256" key="1">
    <source>
        <dbReference type="ARBA" id="ARBA00023186"/>
    </source>
</evidence>
<feature type="transmembrane region" description="Helical" evidence="2">
    <location>
        <begin position="6"/>
        <end position="32"/>
    </location>
</feature>
<gene>
    <name evidence="4" type="ORF">K432DRAFT_344972</name>
</gene>
<evidence type="ECO:0000256" key="2">
    <source>
        <dbReference type="SAM" id="Phobius"/>
    </source>
</evidence>
<keyword evidence="2" id="KW-1133">Transmembrane helix</keyword>
<dbReference type="GO" id="GO:0051787">
    <property type="term" value="F:misfolded protein binding"/>
    <property type="evidence" value="ECO:0007669"/>
    <property type="project" value="TreeGrafter"/>
</dbReference>
<dbReference type="SUPFAM" id="SSF46565">
    <property type="entry name" value="Chaperone J-domain"/>
    <property type="match status" value="1"/>
</dbReference>
<name>A0A8E2EJ83_9PEZI</name>
<organism evidence="4 5">
    <name type="scientific">Lepidopterella palustris CBS 459.81</name>
    <dbReference type="NCBI Taxonomy" id="1314670"/>
    <lineage>
        <taxon>Eukaryota</taxon>
        <taxon>Fungi</taxon>
        <taxon>Dikarya</taxon>
        <taxon>Ascomycota</taxon>
        <taxon>Pezizomycotina</taxon>
        <taxon>Dothideomycetes</taxon>
        <taxon>Pleosporomycetidae</taxon>
        <taxon>Mytilinidiales</taxon>
        <taxon>Argynnaceae</taxon>
        <taxon>Lepidopterella</taxon>
    </lineage>
</organism>
<feature type="transmembrane region" description="Helical" evidence="2">
    <location>
        <begin position="53"/>
        <end position="69"/>
    </location>
</feature>